<organism evidence="1 2">
    <name type="scientific">Aspergillus pseudoustus</name>
    <dbReference type="NCBI Taxonomy" id="1810923"/>
    <lineage>
        <taxon>Eukaryota</taxon>
        <taxon>Fungi</taxon>
        <taxon>Dikarya</taxon>
        <taxon>Ascomycota</taxon>
        <taxon>Pezizomycotina</taxon>
        <taxon>Eurotiomycetes</taxon>
        <taxon>Eurotiomycetidae</taxon>
        <taxon>Eurotiales</taxon>
        <taxon>Aspergillaceae</taxon>
        <taxon>Aspergillus</taxon>
        <taxon>Aspergillus subgen. Nidulantes</taxon>
    </lineage>
</organism>
<evidence type="ECO:0000313" key="2">
    <source>
        <dbReference type="Proteomes" id="UP001610446"/>
    </source>
</evidence>
<evidence type="ECO:0000313" key="1">
    <source>
        <dbReference type="EMBL" id="KAL2826376.1"/>
    </source>
</evidence>
<gene>
    <name evidence="1" type="ORF">BJY01DRAFT_256000</name>
</gene>
<dbReference type="EMBL" id="JBFXLU010000442">
    <property type="protein sequence ID" value="KAL2826376.1"/>
    <property type="molecule type" value="Genomic_DNA"/>
</dbReference>
<protein>
    <submittedName>
        <fullName evidence="1">Uncharacterized protein</fullName>
    </submittedName>
</protein>
<proteinExistence type="predicted"/>
<dbReference type="SUPFAM" id="SSF54001">
    <property type="entry name" value="Cysteine proteinases"/>
    <property type="match status" value="1"/>
</dbReference>
<dbReference type="Gene3D" id="3.30.2140.20">
    <property type="match status" value="1"/>
</dbReference>
<comment type="caution">
    <text evidence="1">The sequence shown here is derived from an EMBL/GenBank/DDBJ whole genome shotgun (WGS) entry which is preliminary data.</text>
</comment>
<keyword evidence="2" id="KW-1185">Reference proteome</keyword>
<accession>A0ABR4IF64</accession>
<sequence length="136" mass="15035">MARLNSPASLGAPSTGVDRAVIAFGPWAHVALIGRIGSRKYAIDASFGPFECPSPVPLVHDEPFTDEWSVQCRVVLEPIPGYSDTEQKWWRVQSRDSADHPWMVVYCFTETEWLPVDFHMTFTALRRAAGAGSKAG</sequence>
<reference evidence="1 2" key="1">
    <citation type="submission" date="2024-07" db="EMBL/GenBank/DDBJ databases">
        <title>Section-level genome sequencing and comparative genomics of Aspergillus sections Usti and Cavernicolus.</title>
        <authorList>
            <consortium name="Lawrence Berkeley National Laboratory"/>
            <person name="Nybo J.L."/>
            <person name="Vesth T.C."/>
            <person name="Theobald S."/>
            <person name="Frisvad J.C."/>
            <person name="Larsen T.O."/>
            <person name="Kjaerboelling I."/>
            <person name="Rothschild-Mancinelli K."/>
            <person name="Lyhne E.K."/>
            <person name="Kogle M.E."/>
            <person name="Barry K."/>
            <person name="Clum A."/>
            <person name="Na H."/>
            <person name="Ledsgaard L."/>
            <person name="Lin J."/>
            <person name="Lipzen A."/>
            <person name="Kuo A."/>
            <person name="Riley R."/>
            <person name="Mondo S."/>
            <person name="Labutti K."/>
            <person name="Haridas S."/>
            <person name="Pangalinan J."/>
            <person name="Salamov A.A."/>
            <person name="Simmons B.A."/>
            <person name="Magnuson J.K."/>
            <person name="Chen J."/>
            <person name="Drula E."/>
            <person name="Henrissat B."/>
            <person name="Wiebenga A."/>
            <person name="Lubbers R.J."/>
            <person name="Gomes A.C."/>
            <person name="Makela M.R."/>
            <person name="Stajich J."/>
            <person name="Grigoriev I.V."/>
            <person name="Mortensen U.H."/>
            <person name="De Vries R.P."/>
            <person name="Baker S.E."/>
            <person name="Andersen M.R."/>
        </authorList>
    </citation>
    <scope>NUCLEOTIDE SEQUENCE [LARGE SCALE GENOMIC DNA]</scope>
    <source>
        <strain evidence="1 2">CBS 123904</strain>
    </source>
</reference>
<dbReference type="Proteomes" id="UP001610446">
    <property type="component" value="Unassembled WGS sequence"/>
</dbReference>
<name>A0ABR4IF64_9EURO</name>
<dbReference type="InterPro" id="IPR053710">
    <property type="entry name" value="Arylamine_NAT_domain_sf"/>
</dbReference>
<dbReference type="InterPro" id="IPR038765">
    <property type="entry name" value="Papain-like_cys_pep_sf"/>
</dbReference>